<name>A0ABT5AYS5_9BACT</name>
<comment type="caution">
    <text evidence="1">The sequence shown here is derived from an EMBL/GenBank/DDBJ whole genome shotgun (WGS) entry which is preliminary data.</text>
</comment>
<dbReference type="Proteomes" id="UP001217838">
    <property type="component" value="Unassembled WGS sequence"/>
</dbReference>
<accession>A0ABT5AYS5</accession>
<sequence>MADDDTISELVILKGSGVKTRAPVTKRLEQALGSVAVKRHDKRPSVDFSKFRPGPLLERAQVLERIAKKGVVLKNIVAGQPLTLSPRRPYVEGEGWLNLIQVRHVWGENGMAWWQRVDDAPDAYRSLEIWLQGITIGASYLVQIRVAGAPDGNFVVRGSDTTGVITVSGATDTIAVLVHEVDASLSLVTLHATNMWEWGLYDVTISAL</sequence>
<protein>
    <recommendedName>
        <fullName evidence="3">Minor tail protein</fullName>
    </recommendedName>
</protein>
<evidence type="ECO:0000313" key="1">
    <source>
        <dbReference type="EMBL" id="MDC0666999.1"/>
    </source>
</evidence>
<evidence type="ECO:0000313" key="2">
    <source>
        <dbReference type="Proteomes" id="UP001217838"/>
    </source>
</evidence>
<proteinExistence type="predicted"/>
<reference evidence="1 2" key="1">
    <citation type="submission" date="2022-11" db="EMBL/GenBank/DDBJ databases">
        <title>Minimal conservation of predation-associated metabolite biosynthetic gene clusters underscores biosynthetic potential of Myxococcota including descriptions for ten novel species: Archangium lansinium sp. nov., Myxococcus landrumus sp. nov., Nannocystis bai.</title>
        <authorList>
            <person name="Ahearne A."/>
            <person name="Stevens C."/>
            <person name="Dowd S."/>
        </authorList>
    </citation>
    <scope>NUCLEOTIDE SEQUENCE [LARGE SCALE GENOMIC DNA]</scope>
    <source>
        <strain evidence="1 2">NCELM</strain>
    </source>
</reference>
<keyword evidence="2" id="KW-1185">Reference proteome</keyword>
<gene>
    <name evidence="1" type="ORF">POL58_04590</name>
</gene>
<dbReference type="RefSeq" id="WP_271994801.1">
    <property type="nucleotide sequence ID" value="NZ_JAQNDN010000001.1"/>
</dbReference>
<organism evidence="1 2">
    <name type="scientific">Nannocystis radixulma</name>
    <dbReference type="NCBI Taxonomy" id="2995305"/>
    <lineage>
        <taxon>Bacteria</taxon>
        <taxon>Pseudomonadati</taxon>
        <taxon>Myxococcota</taxon>
        <taxon>Polyangia</taxon>
        <taxon>Nannocystales</taxon>
        <taxon>Nannocystaceae</taxon>
        <taxon>Nannocystis</taxon>
    </lineage>
</organism>
<evidence type="ECO:0008006" key="3">
    <source>
        <dbReference type="Google" id="ProtNLM"/>
    </source>
</evidence>
<dbReference type="EMBL" id="JAQNDN010000001">
    <property type="protein sequence ID" value="MDC0666999.1"/>
    <property type="molecule type" value="Genomic_DNA"/>
</dbReference>